<organism evidence="2 3">
    <name type="scientific">Willisornis vidua</name>
    <name type="common">Xingu scale-backed antbird</name>
    <dbReference type="NCBI Taxonomy" id="1566151"/>
    <lineage>
        <taxon>Eukaryota</taxon>
        <taxon>Metazoa</taxon>
        <taxon>Chordata</taxon>
        <taxon>Craniata</taxon>
        <taxon>Vertebrata</taxon>
        <taxon>Euteleostomi</taxon>
        <taxon>Archelosauria</taxon>
        <taxon>Archosauria</taxon>
        <taxon>Dinosauria</taxon>
        <taxon>Saurischia</taxon>
        <taxon>Theropoda</taxon>
        <taxon>Coelurosauria</taxon>
        <taxon>Aves</taxon>
        <taxon>Neognathae</taxon>
        <taxon>Neoaves</taxon>
        <taxon>Telluraves</taxon>
        <taxon>Australaves</taxon>
        <taxon>Passeriformes</taxon>
        <taxon>Thamnophilidae</taxon>
        <taxon>Willisornis</taxon>
    </lineage>
</organism>
<dbReference type="Proteomes" id="UP001145742">
    <property type="component" value="Unassembled WGS sequence"/>
</dbReference>
<sequence length="86" mass="9372">MAALADVKQFSKDKAGIKRIFMITITGLYLILITLTKPDPGLQIGFLPTPGPDCIDFTPGPDLSYDLDSEFNLATTSRAALLMLLR</sequence>
<comment type="caution">
    <text evidence="2">The sequence shown here is derived from an EMBL/GenBank/DDBJ whole genome shotgun (WGS) entry which is preliminary data.</text>
</comment>
<accession>A0ABQ9DDA9</accession>
<keyword evidence="1" id="KW-0472">Membrane</keyword>
<gene>
    <name evidence="2" type="ORF">WISP_52362</name>
</gene>
<dbReference type="EMBL" id="WHWB01033463">
    <property type="protein sequence ID" value="KAJ7419740.1"/>
    <property type="molecule type" value="Genomic_DNA"/>
</dbReference>
<evidence type="ECO:0000313" key="3">
    <source>
        <dbReference type="Proteomes" id="UP001145742"/>
    </source>
</evidence>
<reference evidence="2" key="1">
    <citation type="submission" date="2019-10" db="EMBL/GenBank/DDBJ databases">
        <authorList>
            <person name="Soares A.E.R."/>
            <person name="Aleixo A."/>
            <person name="Schneider P."/>
            <person name="Miyaki C.Y."/>
            <person name="Schneider M.P."/>
            <person name="Mello C."/>
            <person name="Vasconcelos A.T.R."/>
        </authorList>
    </citation>
    <scope>NUCLEOTIDE SEQUENCE</scope>
    <source>
        <tissue evidence="2">Muscle</tissue>
    </source>
</reference>
<feature type="transmembrane region" description="Helical" evidence="1">
    <location>
        <begin position="20"/>
        <end position="36"/>
    </location>
</feature>
<evidence type="ECO:0000256" key="1">
    <source>
        <dbReference type="SAM" id="Phobius"/>
    </source>
</evidence>
<evidence type="ECO:0000313" key="2">
    <source>
        <dbReference type="EMBL" id="KAJ7419740.1"/>
    </source>
</evidence>
<keyword evidence="1" id="KW-1133">Transmembrane helix</keyword>
<protein>
    <submittedName>
        <fullName evidence="2">Uncharacterized protein</fullName>
    </submittedName>
</protein>
<keyword evidence="1" id="KW-0812">Transmembrane</keyword>
<name>A0ABQ9DDA9_9PASS</name>
<keyword evidence="3" id="KW-1185">Reference proteome</keyword>
<proteinExistence type="predicted"/>